<protein>
    <recommendedName>
        <fullName evidence="3">thioredoxin-dependent peroxiredoxin</fullName>
        <ecNumber evidence="3">1.11.1.24</ecNumber>
    </recommendedName>
    <alternativeName>
        <fullName evidence="11">Bacterioferritin comigratory protein</fullName>
    </alternativeName>
    <alternativeName>
        <fullName evidence="9">Thioredoxin peroxidase</fullName>
    </alternativeName>
</protein>
<evidence type="ECO:0000256" key="11">
    <source>
        <dbReference type="ARBA" id="ARBA00041373"/>
    </source>
</evidence>
<evidence type="ECO:0000256" key="3">
    <source>
        <dbReference type="ARBA" id="ARBA00013017"/>
    </source>
</evidence>
<dbReference type="InterPro" id="IPR000866">
    <property type="entry name" value="AhpC/TSA"/>
</dbReference>
<comment type="catalytic activity">
    <reaction evidence="12">
        <text>a hydroperoxide + [thioredoxin]-dithiol = an alcohol + [thioredoxin]-disulfide + H2O</text>
        <dbReference type="Rhea" id="RHEA:62620"/>
        <dbReference type="Rhea" id="RHEA-COMP:10698"/>
        <dbReference type="Rhea" id="RHEA-COMP:10700"/>
        <dbReference type="ChEBI" id="CHEBI:15377"/>
        <dbReference type="ChEBI" id="CHEBI:29950"/>
        <dbReference type="ChEBI" id="CHEBI:30879"/>
        <dbReference type="ChEBI" id="CHEBI:35924"/>
        <dbReference type="ChEBI" id="CHEBI:50058"/>
        <dbReference type="EC" id="1.11.1.24"/>
    </reaction>
</comment>
<evidence type="ECO:0000259" key="13">
    <source>
        <dbReference type="PROSITE" id="PS51352"/>
    </source>
</evidence>
<comment type="subunit">
    <text evidence="2">Monomer.</text>
</comment>
<evidence type="ECO:0000256" key="2">
    <source>
        <dbReference type="ARBA" id="ARBA00011245"/>
    </source>
</evidence>
<comment type="caution">
    <text evidence="14">The sequence shown here is derived from an EMBL/GenBank/DDBJ whole genome shotgun (WGS) entry which is preliminary data.</text>
</comment>
<evidence type="ECO:0000256" key="10">
    <source>
        <dbReference type="ARBA" id="ARBA00038489"/>
    </source>
</evidence>
<accession>A0ABP7EHF2</accession>
<organism evidence="14 15">
    <name type="scientific">Streptomyces tremellae</name>
    <dbReference type="NCBI Taxonomy" id="1124239"/>
    <lineage>
        <taxon>Bacteria</taxon>
        <taxon>Bacillati</taxon>
        <taxon>Actinomycetota</taxon>
        <taxon>Actinomycetes</taxon>
        <taxon>Kitasatosporales</taxon>
        <taxon>Streptomycetaceae</taxon>
        <taxon>Streptomyces</taxon>
    </lineage>
</organism>
<dbReference type="EC" id="1.11.1.24" evidence="3"/>
<dbReference type="RefSeq" id="WP_345642926.1">
    <property type="nucleotide sequence ID" value="NZ_BAABEP010000006.1"/>
</dbReference>
<dbReference type="Pfam" id="PF00578">
    <property type="entry name" value="AhpC-TSA"/>
    <property type="match status" value="1"/>
</dbReference>
<keyword evidence="8" id="KW-0676">Redox-active center</keyword>
<evidence type="ECO:0000256" key="5">
    <source>
        <dbReference type="ARBA" id="ARBA00022862"/>
    </source>
</evidence>
<dbReference type="PROSITE" id="PS51352">
    <property type="entry name" value="THIOREDOXIN_2"/>
    <property type="match status" value="1"/>
</dbReference>
<dbReference type="SUPFAM" id="SSF52833">
    <property type="entry name" value="Thioredoxin-like"/>
    <property type="match status" value="1"/>
</dbReference>
<comment type="similarity">
    <text evidence="10">Belongs to the peroxiredoxin family. BCP/PrxQ subfamily.</text>
</comment>
<evidence type="ECO:0000256" key="1">
    <source>
        <dbReference type="ARBA" id="ARBA00003330"/>
    </source>
</evidence>
<feature type="domain" description="Thioredoxin" evidence="13">
    <location>
        <begin position="3"/>
        <end position="157"/>
    </location>
</feature>
<evidence type="ECO:0000256" key="4">
    <source>
        <dbReference type="ARBA" id="ARBA00022559"/>
    </source>
</evidence>
<evidence type="ECO:0000256" key="9">
    <source>
        <dbReference type="ARBA" id="ARBA00032824"/>
    </source>
</evidence>
<evidence type="ECO:0000256" key="12">
    <source>
        <dbReference type="ARBA" id="ARBA00049091"/>
    </source>
</evidence>
<dbReference type="Proteomes" id="UP001499884">
    <property type="component" value="Unassembled WGS sequence"/>
</dbReference>
<dbReference type="InterPro" id="IPR050924">
    <property type="entry name" value="Peroxiredoxin_BCP/PrxQ"/>
</dbReference>
<evidence type="ECO:0000313" key="14">
    <source>
        <dbReference type="EMBL" id="GAA3718630.1"/>
    </source>
</evidence>
<keyword evidence="15" id="KW-1185">Reference proteome</keyword>
<evidence type="ECO:0000313" key="15">
    <source>
        <dbReference type="Proteomes" id="UP001499884"/>
    </source>
</evidence>
<dbReference type="PIRSF" id="PIRSF000239">
    <property type="entry name" value="AHPC"/>
    <property type="match status" value="1"/>
</dbReference>
<keyword evidence="5" id="KW-0049">Antioxidant</keyword>
<proteinExistence type="inferred from homology"/>
<name>A0ABP7EHF2_9ACTN</name>
<dbReference type="CDD" id="cd03018">
    <property type="entry name" value="PRX_AhpE_like"/>
    <property type="match status" value="1"/>
</dbReference>
<keyword evidence="7" id="KW-1015">Disulfide bond</keyword>
<dbReference type="InterPro" id="IPR024706">
    <property type="entry name" value="Peroxiredoxin_AhpC-typ"/>
</dbReference>
<comment type="function">
    <text evidence="1">Thiol-specific peroxidase that catalyzes the reduction of hydrogen peroxide and organic hydroperoxides to water and alcohols, respectively. Plays a role in cell protection against oxidative stress by detoxifying peroxides and as sensor of hydrogen peroxide-mediated signaling events.</text>
</comment>
<dbReference type="PANTHER" id="PTHR42801:SF20">
    <property type="entry name" value="ALKYL HYDROPEROXIDE REDUCTASE E"/>
    <property type="match status" value="1"/>
</dbReference>
<keyword evidence="6" id="KW-0560">Oxidoreductase</keyword>
<dbReference type="PANTHER" id="PTHR42801">
    <property type="entry name" value="THIOREDOXIN-DEPENDENT PEROXIDE REDUCTASE"/>
    <property type="match status" value="1"/>
</dbReference>
<evidence type="ECO:0000256" key="8">
    <source>
        <dbReference type="ARBA" id="ARBA00023284"/>
    </source>
</evidence>
<dbReference type="EMBL" id="BAABEP010000006">
    <property type="protein sequence ID" value="GAA3718630.1"/>
    <property type="molecule type" value="Genomic_DNA"/>
</dbReference>
<dbReference type="Gene3D" id="3.40.30.10">
    <property type="entry name" value="Glutaredoxin"/>
    <property type="match status" value="1"/>
</dbReference>
<dbReference type="InterPro" id="IPR036249">
    <property type="entry name" value="Thioredoxin-like_sf"/>
</dbReference>
<reference evidence="15" key="1">
    <citation type="journal article" date="2019" name="Int. J. Syst. Evol. Microbiol.">
        <title>The Global Catalogue of Microorganisms (GCM) 10K type strain sequencing project: providing services to taxonomists for standard genome sequencing and annotation.</title>
        <authorList>
            <consortium name="The Broad Institute Genomics Platform"/>
            <consortium name="The Broad Institute Genome Sequencing Center for Infectious Disease"/>
            <person name="Wu L."/>
            <person name="Ma J."/>
        </authorList>
    </citation>
    <scope>NUCLEOTIDE SEQUENCE [LARGE SCALE GENOMIC DNA]</scope>
    <source>
        <strain evidence="15">JCM 30846</strain>
    </source>
</reference>
<dbReference type="InterPro" id="IPR013766">
    <property type="entry name" value="Thioredoxin_domain"/>
</dbReference>
<gene>
    <name evidence="14" type="ORF">GCM10023082_15200</name>
</gene>
<keyword evidence="4" id="KW-0575">Peroxidase</keyword>
<sequence length="157" mass="16981">MAVAVGAQAPDLSLQDQHGRTVRLSDHRAGGDRPGSPVLLVFYPHAFSGTCTGELQELRDRAAAFEDAGAQVLGCSVDSLYAQRAFAEQEGFDFPLLADFWPHGAAARAYGVLDEERGRAVRGTFLVDTAGILRWSVVNPVHEARDTDAYLRALARL</sequence>
<evidence type="ECO:0000256" key="6">
    <source>
        <dbReference type="ARBA" id="ARBA00023002"/>
    </source>
</evidence>
<evidence type="ECO:0000256" key="7">
    <source>
        <dbReference type="ARBA" id="ARBA00023157"/>
    </source>
</evidence>